<evidence type="ECO:0000256" key="7">
    <source>
        <dbReference type="ARBA" id="ARBA00023085"/>
    </source>
</evidence>
<evidence type="ECO:0000256" key="4">
    <source>
        <dbReference type="ARBA" id="ARBA00013229"/>
    </source>
</evidence>
<feature type="active site" evidence="11">
    <location>
        <position position="208"/>
    </location>
</feature>
<comment type="similarity">
    <text evidence="3">Belongs to the pectinesterase family.</text>
</comment>
<organism evidence="14 15">
    <name type="scientific">Manihot esculenta</name>
    <name type="common">Cassava</name>
    <name type="synonym">Jatropha manihot</name>
    <dbReference type="NCBI Taxonomy" id="3983"/>
    <lineage>
        <taxon>Eukaryota</taxon>
        <taxon>Viridiplantae</taxon>
        <taxon>Streptophyta</taxon>
        <taxon>Embryophyta</taxon>
        <taxon>Tracheophyta</taxon>
        <taxon>Spermatophyta</taxon>
        <taxon>Magnoliopsida</taxon>
        <taxon>eudicotyledons</taxon>
        <taxon>Gunneridae</taxon>
        <taxon>Pentapetalae</taxon>
        <taxon>rosids</taxon>
        <taxon>fabids</taxon>
        <taxon>Malpighiales</taxon>
        <taxon>Euphorbiaceae</taxon>
        <taxon>Crotonoideae</taxon>
        <taxon>Manihoteae</taxon>
        <taxon>Manihot</taxon>
    </lineage>
</organism>
<keyword evidence="6 12" id="KW-0378">Hydrolase</keyword>
<dbReference type="InterPro" id="IPR033131">
    <property type="entry name" value="Pectinesterase_Asp_AS"/>
</dbReference>
<dbReference type="Gramene" id="Manes.03G205500.1.v8.1">
    <property type="protein sequence ID" value="Manes.03G205500.1.v8.1.CDS"/>
    <property type="gene ID" value="Manes.03G205500.v8.1"/>
</dbReference>
<dbReference type="OrthoDB" id="2019149at2759"/>
<dbReference type="EMBL" id="CM004389">
    <property type="protein sequence ID" value="OAY56143.1"/>
    <property type="molecule type" value="Genomic_DNA"/>
</dbReference>
<keyword evidence="7 12" id="KW-0063">Aspartyl esterase</keyword>
<reference evidence="15" key="1">
    <citation type="journal article" date="2016" name="Nat. Biotechnol.">
        <title>Sequencing wild and cultivated cassava and related species reveals extensive interspecific hybridization and genetic diversity.</title>
        <authorList>
            <person name="Bredeson J.V."/>
            <person name="Lyons J.B."/>
            <person name="Prochnik S.E."/>
            <person name="Wu G.A."/>
            <person name="Ha C.M."/>
            <person name="Edsinger-Gonzales E."/>
            <person name="Grimwood J."/>
            <person name="Schmutz J."/>
            <person name="Rabbi I.Y."/>
            <person name="Egesi C."/>
            <person name="Nauluvula P."/>
            <person name="Lebot V."/>
            <person name="Ndunguru J."/>
            <person name="Mkamilo G."/>
            <person name="Bart R.S."/>
            <person name="Setter T.L."/>
            <person name="Gleadow R.M."/>
            <person name="Kulakow P."/>
            <person name="Ferguson M.E."/>
            <person name="Rounsley S."/>
            <person name="Rokhsar D.S."/>
        </authorList>
    </citation>
    <scope>NUCLEOTIDE SEQUENCE [LARGE SCALE GENOMIC DNA]</scope>
    <source>
        <strain evidence="15">cv. AM560-2</strain>
    </source>
</reference>
<dbReference type="GO" id="GO:0042545">
    <property type="term" value="P:cell wall modification"/>
    <property type="evidence" value="ECO:0007669"/>
    <property type="project" value="UniProtKB-UniRule"/>
</dbReference>
<evidence type="ECO:0000259" key="13">
    <source>
        <dbReference type="Pfam" id="PF01095"/>
    </source>
</evidence>
<dbReference type="Proteomes" id="UP000091857">
    <property type="component" value="Chromosome 3"/>
</dbReference>
<evidence type="ECO:0000256" key="5">
    <source>
        <dbReference type="ARBA" id="ARBA00022512"/>
    </source>
</evidence>
<dbReference type="GO" id="GO:0030599">
    <property type="term" value="F:pectinesterase activity"/>
    <property type="evidence" value="ECO:0000318"/>
    <property type="project" value="GO_Central"/>
</dbReference>
<keyword evidence="8" id="KW-0325">Glycoprotein</keyword>
<keyword evidence="12" id="KW-0732">Signal</keyword>
<dbReference type="GO" id="GO:0045490">
    <property type="term" value="P:pectin catabolic process"/>
    <property type="evidence" value="ECO:0000318"/>
    <property type="project" value="GO_Central"/>
</dbReference>
<keyword evidence="15" id="KW-1185">Reference proteome</keyword>
<keyword evidence="5" id="KW-0134">Cell wall</keyword>
<evidence type="ECO:0000256" key="6">
    <source>
        <dbReference type="ARBA" id="ARBA00022801"/>
    </source>
</evidence>
<feature type="signal peptide" evidence="12">
    <location>
        <begin position="1"/>
        <end position="35"/>
    </location>
</feature>
<feature type="chain" id="PRO_5011829127" description="Pectinesterase" evidence="12">
    <location>
        <begin position="36"/>
        <end position="351"/>
    </location>
</feature>
<dbReference type="Gene3D" id="2.160.20.10">
    <property type="entry name" value="Single-stranded right-handed beta-helix, Pectin lyase-like"/>
    <property type="match status" value="1"/>
</dbReference>
<evidence type="ECO:0000256" key="10">
    <source>
        <dbReference type="ARBA" id="ARBA00057335"/>
    </source>
</evidence>
<evidence type="ECO:0000313" key="15">
    <source>
        <dbReference type="Proteomes" id="UP000091857"/>
    </source>
</evidence>
<comment type="catalytic activity">
    <reaction evidence="9 12">
        <text>[(1-&gt;4)-alpha-D-galacturonosyl methyl ester](n) + n H2O = [(1-&gt;4)-alpha-D-galacturonosyl](n) + n methanol + n H(+)</text>
        <dbReference type="Rhea" id="RHEA:22380"/>
        <dbReference type="Rhea" id="RHEA-COMP:14570"/>
        <dbReference type="Rhea" id="RHEA-COMP:14573"/>
        <dbReference type="ChEBI" id="CHEBI:15377"/>
        <dbReference type="ChEBI" id="CHEBI:15378"/>
        <dbReference type="ChEBI" id="CHEBI:17790"/>
        <dbReference type="ChEBI" id="CHEBI:140522"/>
        <dbReference type="ChEBI" id="CHEBI:140523"/>
        <dbReference type="EC" id="3.1.1.11"/>
    </reaction>
</comment>
<evidence type="ECO:0000256" key="11">
    <source>
        <dbReference type="PROSITE-ProRule" id="PRU10040"/>
    </source>
</evidence>
<gene>
    <name evidence="14" type="ORF">MANES_03G205500v8</name>
</gene>
<proteinExistence type="inferred from homology"/>
<evidence type="ECO:0000256" key="2">
    <source>
        <dbReference type="ARBA" id="ARBA00005184"/>
    </source>
</evidence>
<accession>A0A2C9W9I6</accession>
<sequence>MPLSSLSSSMFLKVINVALATILATALSFSRNVQADFVKPAVIDAPLLTEKIATNNTILVDINGEGDYRSIQEAIDAVPENNSKWVIIHIRKGVYREKVHIPCNKPHIFMRGNGKGRTAIIWSMSSTDNKESATFTSESPHLVVFGISFKNEAPTGEAFTSQNQSVAAFVGADMISFYHCAFYSTHNTLFDYKGRHYYHHCYIQGSIDFIFGRARTIFHQCEIFVIIDMRVKILGSITAHNRESDNDSGFVFVEGRVYGVGHVYLGRAKGAYSRTIFAKTYLSNAIAPQGWTSWSYLGGTKNIFQAEYKCHGPGAFTFNRADWAKQLTDEEAERFMSIDFIDGKEWLPAWM</sequence>
<evidence type="ECO:0000256" key="9">
    <source>
        <dbReference type="ARBA" id="ARBA00047928"/>
    </source>
</evidence>
<dbReference type="UniPathway" id="UPA00545">
    <property type="reaction ID" value="UER00823"/>
</dbReference>
<dbReference type="STRING" id="3983.A0A2C9W9I6"/>
<dbReference type="InterPro" id="IPR011050">
    <property type="entry name" value="Pectin_lyase_fold/virulence"/>
</dbReference>
<dbReference type="Pfam" id="PF01095">
    <property type="entry name" value="Pectinesterase"/>
    <property type="match status" value="1"/>
</dbReference>
<evidence type="ECO:0000256" key="8">
    <source>
        <dbReference type="ARBA" id="ARBA00023180"/>
    </source>
</evidence>
<dbReference type="PANTHER" id="PTHR31321">
    <property type="entry name" value="ACYL-COA THIOESTER HYDROLASE YBHC-RELATED"/>
    <property type="match status" value="1"/>
</dbReference>
<dbReference type="EC" id="3.1.1.11" evidence="4 12"/>
<comment type="caution">
    <text evidence="14">The sequence shown here is derived from an EMBL/GenBank/DDBJ whole genome shotgun (WGS) entry which is preliminary data.</text>
</comment>
<dbReference type="OMA" id="GFLFTNC"/>
<name>A0A2C9W9I6_MANES</name>
<dbReference type="AlphaFoldDB" id="A0A2C9W9I6"/>
<feature type="domain" description="Pectinesterase catalytic" evidence="13">
    <location>
        <begin position="58"/>
        <end position="343"/>
    </location>
</feature>
<dbReference type="PANTHER" id="PTHR31321:SF98">
    <property type="entry name" value="PECTINESTERASE 67-RELATED"/>
    <property type="match status" value="1"/>
</dbReference>
<dbReference type="SUPFAM" id="SSF51126">
    <property type="entry name" value="Pectin lyase-like"/>
    <property type="match status" value="1"/>
</dbReference>
<protein>
    <recommendedName>
        <fullName evidence="4 12">Pectinesterase</fullName>
        <ecNumber evidence="4 12">3.1.1.11</ecNumber>
    </recommendedName>
</protein>
<comment type="pathway">
    <text evidence="2 12">Glycan metabolism; pectin degradation; 2-dehydro-3-deoxy-D-gluconate from pectin: step 1/5.</text>
</comment>
<comment type="subcellular location">
    <subcellularLocation>
        <location evidence="1">Secreted</location>
        <location evidence="1">Cell wall</location>
    </subcellularLocation>
</comment>
<dbReference type="FunFam" id="2.160.20.10:FF:000013">
    <property type="entry name" value="Pectinesterase"/>
    <property type="match status" value="1"/>
</dbReference>
<evidence type="ECO:0000256" key="12">
    <source>
        <dbReference type="RuleBase" id="RU000589"/>
    </source>
</evidence>
<evidence type="ECO:0000313" key="14">
    <source>
        <dbReference type="EMBL" id="OAY56143.1"/>
    </source>
</evidence>
<comment type="function">
    <text evidence="10">Acts in the modification of cell walls via demethylesterification of cell wall pectin.</text>
</comment>
<dbReference type="InterPro" id="IPR000070">
    <property type="entry name" value="Pectinesterase_cat"/>
</dbReference>
<evidence type="ECO:0000256" key="3">
    <source>
        <dbReference type="ARBA" id="ARBA00008891"/>
    </source>
</evidence>
<dbReference type="PROSITE" id="PS00503">
    <property type="entry name" value="PECTINESTERASE_2"/>
    <property type="match status" value="1"/>
</dbReference>
<evidence type="ECO:0000256" key="1">
    <source>
        <dbReference type="ARBA" id="ARBA00004191"/>
    </source>
</evidence>
<keyword evidence="5" id="KW-0964">Secreted</keyword>
<dbReference type="InterPro" id="IPR012334">
    <property type="entry name" value="Pectin_lyas_fold"/>
</dbReference>